<dbReference type="SUPFAM" id="SSF52540">
    <property type="entry name" value="P-loop containing nucleoside triphosphate hydrolases"/>
    <property type="match status" value="1"/>
</dbReference>
<evidence type="ECO:0000256" key="2">
    <source>
        <dbReference type="ARBA" id="ARBA00022741"/>
    </source>
</evidence>
<dbReference type="PANTHER" id="PTHR30050">
    <property type="entry name" value="CHROMOSOMAL REPLICATION INITIATOR PROTEIN DNAA"/>
    <property type="match status" value="1"/>
</dbReference>
<sequence length="262" mass="28960">MNLQHARIAALCEQLKLDRLPAEWPSVAQATIDNSGTHADFLEAVLQLQHDGQNERRRQTILRLSGLPVIKTLAQFDYAYASGVPRSQIQELAGLAFIERQENVVLLGPSGVGKTHLATAIGYKAAMAGLSIRFITAADMMLQLMASHRQGDLKGYLNRVVGKPKLLIIDEVGYLPFGKMEANLFFQVVAKRYESGSVILTSNLPFTQWSGTFGDDETLTAAMLDRLLHHAHIAQISGQSYRLKDKLKSGQIQKKTKATTFE</sequence>
<dbReference type="FunFam" id="3.40.50.300:FF:000606">
    <property type="entry name" value="IS100 transposase orfB"/>
    <property type="match status" value="1"/>
</dbReference>
<name>A0A1E7Z553_9GAMM</name>
<dbReference type="PANTHER" id="PTHR30050:SF4">
    <property type="entry name" value="ATP-BINDING PROTEIN RV3427C IN INSERTION SEQUENCE-RELATED"/>
    <property type="match status" value="1"/>
</dbReference>
<dbReference type="PIRSF" id="PIRSF003073">
    <property type="entry name" value="DNAC_TnpB_IstB"/>
    <property type="match status" value="1"/>
</dbReference>
<dbReference type="NCBIfam" id="NF038214">
    <property type="entry name" value="IS21_help_AAA"/>
    <property type="match status" value="1"/>
</dbReference>
<dbReference type="OrthoDB" id="9773429at2"/>
<comment type="similarity">
    <text evidence="1">Belongs to the IS21/IS1162 putative ATP-binding protein family.</text>
</comment>
<dbReference type="InterPro" id="IPR003593">
    <property type="entry name" value="AAA+_ATPase"/>
</dbReference>
<dbReference type="RefSeq" id="WP_070133482.1">
    <property type="nucleotide sequence ID" value="NZ_MAYS01000001.1"/>
</dbReference>
<dbReference type="SMART" id="SM00382">
    <property type="entry name" value="AAA"/>
    <property type="match status" value="1"/>
</dbReference>
<dbReference type="InterPro" id="IPR002611">
    <property type="entry name" value="IstB_ATP-bd"/>
</dbReference>
<evidence type="ECO:0000256" key="1">
    <source>
        <dbReference type="ARBA" id="ARBA00008059"/>
    </source>
</evidence>
<dbReference type="InterPro" id="IPR001270">
    <property type="entry name" value="ClpA/B"/>
</dbReference>
<dbReference type="InterPro" id="IPR047661">
    <property type="entry name" value="IstB"/>
</dbReference>
<evidence type="ECO:0000259" key="4">
    <source>
        <dbReference type="SMART" id="SM00382"/>
    </source>
</evidence>
<evidence type="ECO:0000256" key="3">
    <source>
        <dbReference type="ARBA" id="ARBA00022840"/>
    </source>
</evidence>
<keyword evidence="2" id="KW-0547">Nucleotide-binding</keyword>
<dbReference type="NCBIfam" id="NF006616">
    <property type="entry name" value="PRK09183.1"/>
    <property type="match status" value="1"/>
</dbReference>
<proteinExistence type="inferred from homology"/>
<gene>
    <name evidence="5" type="ORF">BBW68_00010</name>
</gene>
<dbReference type="PRINTS" id="PR00300">
    <property type="entry name" value="CLPPROTEASEA"/>
</dbReference>
<feature type="domain" description="AAA+ ATPase" evidence="4">
    <location>
        <begin position="100"/>
        <end position="237"/>
    </location>
</feature>
<dbReference type="InterPro" id="IPR027417">
    <property type="entry name" value="P-loop_NTPase"/>
</dbReference>
<dbReference type="Gene3D" id="3.40.50.300">
    <property type="entry name" value="P-loop containing nucleotide triphosphate hydrolases"/>
    <property type="match status" value="1"/>
</dbReference>
<reference evidence="5 6" key="1">
    <citation type="submission" date="2016-07" db="EMBL/GenBank/DDBJ databases">
        <authorList>
            <person name="Yuval B."/>
        </authorList>
    </citation>
    <scope>NUCLEOTIDE SEQUENCE [LARGE SCALE GENOMIC DNA]</scope>
    <source>
        <strain evidence="5 6">IL</strain>
    </source>
</reference>
<keyword evidence="3" id="KW-0067">ATP-binding</keyword>
<comment type="caution">
    <text evidence="5">The sequence shown here is derived from an EMBL/GenBank/DDBJ whole genome shotgun (WGS) entry which is preliminary data.</text>
</comment>
<evidence type="ECO:0000313" key="5">
    <source>
        <dbReference type="EMBL" id="OFC63864.1"/>
    </source>
</evidence>
<dbReference type="Proteomes" id="UP000243534">
    <property type="component" value="Unassembled WGS sequence"/>
</dbReference>
<accession>A0A1E7Z553</accession>
<dbReference type="CDD" id="cd00009">
    <property type="entry name" value="AAA"/>
    <property type="match status" value="1"/>
</dbReference>
<dbReference type="Pfam" id="PF01695">
    <property type="entry name" value="IstB_IS21"/>
    <property type="match status" value="1"/>
</dbReference>
<dbReference type="AlphaFoldDB" id="A0A1E7Z553"/>
<dbReference type="InterPro" id="IPR028350">
    <property type="entry name" value="DNAC/IstB-like"/>
</dbReference>
<dbReference type="EMBL" id="MAYS01000001">
    <property type="protein sequence ID" value="OFC63864.1"/>
    <property type="molecule type" value="Genomic_DNA"/>
</dbReference>
<dbReference type="GO" id="GO:0006260">
    <property type="term" value="P:DNA replication"/>
    <property type="evidence" value="ECO:0007669"/>
    <property type="project" value="TreeGrafter"/>
</dbReference>
<dbReference type="GO" id="GO:0005524">
    <property type="term" value="F:ATP binding"/>
    <property type="evidence" value="ECO:0007669"/>
    <property type="project" value="UniProtKB-KW"/>
</dbReference>
<organism evidence="5 6">
    <name type="scientific">Candidatus Erwinia dacicola</name>
    <dbReference type="NCBI Taxonomy" id="252393"/>
    <lineage>
        <taxon>Bacteria</taxon>
        <taxon>Pseudomonadati</taxon>
        <taxon>Pseudomonadota</taxon>
        <taxon>Gammaproteobacteria</taxon>
        <taxon>Enterobacterales</taxon>
        <taxon>Erwiniaceae</taxon>
        <taxon>Erwinia</taxon>
    </lineage>
</organism>
<evidence type="ECO:0000313" key="6">
    <source>
        <dbReference type="Proteomes" id="UP000243534"/>
    </source>
</evidence>
<protein>
    <submittedName>
        <fullName evidence="5">AAA family ATPase</fullName>
    </submittedName>
</protein>